<dbReference type="InterPro" id="IPR036390">
    <property type="entry name" value="WH_DNA-bd_sf"/>
</dbReference>
<dbReference type="SUPFAM" id="SSF46785">
    <property type="entry name" value="Winged helix' DNA-binding domain"/>
    <property type="match status" value="1"/>
</dbReference>
<dbReference type="Proteomes" id="UP000321062">
    <property type="component" value="Chromosome"/>
</dbReference>
<dbReference type="OrthoDB" id="9800350at2"/>
<accession>A0A5B9DJJ4</accession>
<dbReference type="CDD" id="cd00090">
    <property type="entry name" value="HTH_ARSR"/>
    <property type="match status" value="1"/>
</dbReference>
<dbReference type="Pfam" id="PF01638">
    <property type="entry name" value="HxlR"/>
    <property type="match status" value="1"/>
</dbReference>
<name>A0A5B9DJJ4_9HYPH</name>
<keyword evidence="2" id="KW-0238">DNA-binding</keyword>
<dbReference type="PROSITE" id="PS51118">
    <property type="entry name" value="HTH_HXLR"/>
    <property type="match status" value="1"/>
</dbReference>
<gene>
    <name evidence="5" type="ORF">FNA67_00970</name>
</gene>
<dbReference type="InterPro" id="IPR036388">
    <property type="entry name" value="WH-like_DNA-bd_sf"/>
</dbReference>
<evidence type="ECO:0000259" key="4">
    <source>
        <dbReference type="PROSITE" id="PS51118"/>
    </source>
</evidence>
<dbReference type="AlphaFoldDB" id="A0A5B9DJJ4"/>
<dbReference type="RefSeq" id="WP_147654744.1">
    <property type="nucleotide sequence ID" value="NZ_BMFM01000001.1"/>
</dbReference>
<dbReference type="GO" id="GO:0006355">
    <property type="term" value="P:regulation of DNA-templated transcription"/>
    <property type="evidence" value="ECO:0007669"/>
    <property type="project" value="UniProtKB-ARBA"/>
</dbReference>
<dbReference type="InterPro" id="IPR002577">
    <property type="entry name" value="HTH_HxlR"/>
</dbReference>
<dbReference type="GO" id="GO:0003677">
    <property type="term" value="F:DNA binding"/>
    <property type="evidence" value="ECO:0007669"/>
    <property type="project" value="UniProtKB-KW"/>
</dbReference>
<proteinExistence type="predicted"/>
<evidence type="ECO:0000313" key="6">
    <source>
        <dbReference type="Proteomes" id="UP000321062"/>
    </source>
</evidence>
<evidence type="ECO:0000256" key="3">
    <source>
        <dbReference type="ARBA" id="ARBA00023163"/>
    </source>
</evidence>
<evidence type="ECO:0000256" key="2">
    <source>
        <dbReference type="ARBA" id="ARBA00023125"/>
    </source>
</evidence>
<sequence>MTNQPTTLPTGGDTTRTLLSLIGDKWTLRVIAQLVAGKRRFNELRKLVVGISQKVLAATLRNLEREGLVKRTFFPVIPPRVEYELTEVGMRFLQALGALRDFAVENRPEIEAARRRFDAELEMAPQSQMISGH</sequence>
<keyword evidence="6" id="KW-1185">Reference proteome</keyword>
<organism evidence="5 6">
    <name type="scientific">Paradevosia tibetensis</name>
    <dbReference type="NCBI Taxonomy" id="1447062"/>
    <lineage>
        <taxon>Bacteria</taxon>
        <taxon>Pseudomonadati</taxon>
        <taxon>Pseudomonadota</taxon>
        <taxon>Alphaproteobacteria</taxon>
        <taxon>Hyphomicrobiales</taxon>
        <taxon>Devosiaceae</taxon>
        <taxon>Paradevosia</taxon>
    </lineage>
</organism>
<reference evidence="5 6" key="1">
    <citation type="journal article" date="2015" name="Int. J. Syst. Evol. Microbiol.">
        <title>Youhaiella tibetensis gen. nov., sp. nov., isolated from subsurface sediment.</title>
        <authorList>
            <person name="Wang Y.X."/>
            <person name="Huang F.Q."/>
            <person name="Nogi Y."/>
            <person name="Pang S.J."/>
            <person name="Wang P.K."/>
            <person name="Lv J."/>
        </authorList>
    </citation>
    <scope>NUCLEOTIDE SEQUENCE [LARGE SCALE GENOMIC DNA]</scope>
    <source>
        <strain evidence="6">fig4</strain>
    </source>
</reference>
<dbReference type="InterPro" id="IPR011991">
    <property type="entry name" value="ArsR-like_HTH"/>
</dbReference>
<evidence type="ECO:0000256" key="1">
    <source>
        <dbReference type="ARBA" id="ARBA00023015"/>
    </source>
</evidence>
<keyword evidence="1" id="KW-0805">Transcription regulation</keyword>
<feature type="domain" description="HTH hxlR-type" evidence="4">
    <location>
        <begin position="8"/>
        <end position="111"/>
    </location>
</feature>
<evidence type="ECO:0000313" key="5">
    <source>
        <dbReference type="EMBL" id="QEE18839.1"/>
    </source>
</evidence>
<dbReference type="EMBL" id="CP041690">
    <property type="protein sequence ID" value="QEE18839.1"/>
    <property type="molecule type" value="Genomic_DNA"/>
</dbReference>
<dbReference type="PANTHER" id="PTHR33204">
    <property type="entry name" value="TRANSCRIPTIONAL REGULATOR, MARR FAMILY"/>
    <property type="match status" value="1"/>
</dbReference>
<dbReference type="Gene3D" id="1.10.10.10">
    <property type="entry name" value="Winged helix-like DNA-binding domain superfamily/Winged helix DNA-binding domain"/>
    <property type="match status" value="1"/>
</dbReference>
<protein>
    <submittedName>
        <fullName evidence="5">Helix-turn-helix transcriptional regulator</fullName>
    </submittedName>
</protein>
<keyword evidence="3" id="KW-0804">Transcription</keyword>
<dbReference type="PANTHER" id="PTHR33204:SF39">
    <property type="entry name" value="TRANSCRIPTIONAL REGULATORY PROTEIN"/>
    <property type="match status" value="1"/>
</dbReference>
<dbReference type="KEGG" id="yti:FNA67_00970"/>